<accession>A0A4Q4SXG9</accession>
<comment type="caution">
    <text evidence="1">The sequence shown here is derived from an EMBL/GenBank/DDBJ whole genome shotgun (WGS) entry which is preliminary data.</text>
</comment>
<reference evidence="1 2" key="1">
    <citation type="submission" date="2018-06" db="EMBL/GenBank/DDBJ databases">
        <title>Complete Genomes of Monosporascus.</title>
        <authorList>
            <person name="Robinson A.J."/>
            <person name="Natvig D.O."/>
        </authorList>
    </citation>
    <scope>NUCLEOTIDE SEQUENCE [LARGE SCALE GENOMIC DNA]</scope>
    <source>
        <strain evidence="1 2">CBS 110550</strain>
    </source>
</reference>
<evidence type="ECO:0000313" key="1">
    <source>
        <dbReference type="EMBL" id="RYO84286.1"/>
    </source>
</evidence>
<organism evidence="1 2">
    <name type="scientific">Monosporascus ibericus</name>
    <dbReference type="NCBI Taxonomy" id="155417"/>
    <lineage>
        <taxon>Eukaryota</taxon>
        <taxon>Fungi</taxon>
        <taxon>Dikarya</taxon>
        <taxon>Ascomycota</taxon>
        <taxon>Pezizomycotina</taxon>
        <taxon>Sordariomycetes</taxon>
        <taxon>Xylariomycetidae</taxon>
        <taxon>Xylariales</taxon>
        <taxon>Xylariales incertae sedis</taxon>
        <taxon>Monosporascus</taxon>
    </lineage>
</organism>
<dbReference type="Proteomes" id="UP000293360">
    <property type="component" value="Unassembled WGS sequence"/>
</dbReference>
<dbReference type="PANTHER" id="PTHR38886:SF1">
    <property type="entry name" value="NACHT-NTPASE AND P-LOOP NTPASES N-TERMINAL DOMAIN-CONTAINING PROTEIN"/>
    <property type="match status" value="1"/>
</dbReference>
<evidence type="ECO:0008006" key="3">
    <source>
        <dbReference type="Google" id="ProtNLM"/>
    </source>
</evidence>
<proteinExistence type="predicted"/>
<gene>
    <name evidence="1" type="ORF">DL764_009356</name>
</gene>
<evidence type="ECO:0000313" key="2">
    <source>
        <dbReference type="Proteomes" id="UP000293360"/>
    </source>
</evidence>
<keyword evidence="2" id="KW-1185">Reference proteome</keyword>
<dbReference type="AlphaFoldDB" id="A0A4Q4SXG9"/>
<sequence length="473" mass="52661">MTSPVSIGDAFLMAKLALKLGRAFTTGRKSAPAEFREVESQLYSISTALSSLHTAYKFKGIPVNAGSMNLASLSRDGQRNGENPLKEMLEGCEETLKHLEKVVEKYTVVFQPRNPEAPSLRKWSRDLRNNWKKVLWTTEGGDMDILRSNLTVHINCLNLVLGVVNQVYSVLMPGAGIYEFEKSFIDILGAAKARSMLRRNMGTFLAYTTTTEPDKMAETRILHLMGRDLQSIQKKVENITFAIGRQSYQRTVIESIQLLHYKALRQDRSVSDSVIYSEDLTQVGTAELVIFYGEDSSGTDVKQTTLHLDMKLELFVMSLSEPRHDERLALKLRAKGVHTERVDIASSEISIMQSQTKGRLRLIIVSDDGLTVLSQECASPLPIIDLVKYLNSRRTVAEDFLKGSSGKPNFASPTYVVQIVGNGTREIYLYDKGFKFFEFSDAQTDRLLSLGLAAVSGANAPAQRSRGLLGIMA</sequence>
<dbReference type="OrthoDB" id="5404564at2759"/>
<dbReference type="STRING" id="155417.A0A4Q4SXG9"/>
<protein>
    <recommendedName>
        <fullName evidence="3">Fungal N-terminal domain-containing protein</fullName>
    </recommendedName>
</protein>
<name>A0A4Q4SXG9_9PEZI</name>
<dbReference type="EMBL" id="QJNU01000864">
    <property type="protein sequence ID" value="RYO84286.1"/>
    <property type="molecule type" value="Genomic_DNA"/>
</dbReference>
<dbReference type="PANTHER" id="PTHR38886">
    <property type="entry name" value="SESA DOMAIN-CONTAINING PROTEIN"/>
    <property type="match status" value="1"/>
</dbReference>